<dbReference type="InterPro" id="IPR036894">
    <property type="entry name" value="YbaB-like_sf"/>
</dbReference>
<comment type="caution">
    <text evidence="1">The sequence shown here is derived from an EMBL/GenBank/DDBJ whole genome shotgun (WGS) entry which is preliminary data.</text>
</comment>
<evidence type="ECO:0008006" key="3">
    <source>
        <dbReference type="Google" id="ProtNLM"/>
    </source>
</evidence>
<dbReference type="EMBL" id="QDFT01000021">
    <property type="protein sequence ID" value="PVE71277.1"/>
    <property type="molecule type" value="Genomic_DNA"/>
</dbReference>
<dbReference type="Gene3D" id="3.30.1310.10">
    <property type="entry name" value="Nucleoid-associated protein YbaB-like domain"/>
    <property type="match status" value="1"/>
</dbReference>
<accession>A0A2T7WF22</accession>
<proteinExistence type="predicted"/>
<dbReference type="InterPro" id="IPR004401">
    <property type="entry name" value="YbaB/EbfC"/>
</dbReference>
<sequence>MWGADEAIARVEDDVRRAQQRAELYPALQASIDAVRGSAVSIRRDLSVEVDAGGVLRDLRIADAALDRGGERVASEILELVAKATRTARAKTLEATTEIMGADDPIVTTIAQQLDARNAADDAPAGGPRP</sequence>
<name>A0A2T7WF22_MICTE</name>
<dbReference type="Proteomes" id="UP000244649">
    <property type="component" value="Unassembled WGS sequence"/>
</dbReference>
<protein>
    <recommendedName>
        <fullName evidence="3">YbaB/EbfC DNA-binding family protein</fullName>
    </recommendedName>
</protein>
<organism evidence="1 2">
    <name type="scientific">Microbacterium testaceum</name>
    <name type="common">Aureobacterium testaceum</name>
    <name type="synonym">Brevibacterium testaceum</name>
    <dbReference type="NCBI Taxonomy" id="2033"/>
    <lineage>
        <taxon>Bacteria</taxon>
        <taxon>Bacillati</taxon>
        <taxon>Actinomycetota</taxon>
        <taxon>Actinomycetes</taxon>
        <taxon>Micrococcales</taxon>
        <taxon>Microbacteriaceae</taxon>
        <taxon>Microbacterium</taxon>
    </lineage>
</organism>
<dbReference type="Pfam" id="PF02575">
    <property type="entry name" value="YbaB_DNA_bd"/>
    <property type="match status" value="1"/>
</dbReference>
<gene>
    <name evidence="1" type="ORF">DC432_09785</name>
</gene>
<reference evidence="1 2" key="1">
    <citation type="submission" date="2018-04" db="EMBL/GenBank/DDBJ databases">
        <authorList>
            <person name="Go L.Y."/>
            <person name="Mitchell J.A."/>
        </authorList>
    </citation>
    <scope>NUCLEOTIDE SEQUENCE [LARGE SCALE GENOMIC DNA]</scope>
    <source>
        <strain evidence="1 2">TPD7010</strain>
    </source>
</reference>
<dbReference type="AlphaFoldDB" id="A0A2T7WF22"/>
<evidence type="ECO:0000313" key="1">
    <source>
        <dbReference type="EMBL" id="PVE71277.1"/>
    </source>
</evidence>
<dbReference type="RefSeq" id="WP_116537735.1">
    <property type="nucleotide sequence ID" value="NZ_QDFT01000021.1"/>
</dbReference>
<evidence type="ECO:0000313" key="2">
    <source>
        <dbReference type="Proteomes" id="UP000244649"/>
    </source>
</evidence>
<dbReference type="GO" id="GO:0003677">
    <property type="term" value="F:DNA binding"/>
    <property type="evidence" value="ECO:0007669"/>
    <property type="project" value="InterPro"/>
</dbReference>